<reference evidence="4 5" key="1">
    <citation type="submission" date="2019-02" db="EMBL/GenBank/DDBJ databases">
        <title>Deep-cultivation of Planctomycetes and their phenomic and genomic characterization uncovers novel biology.</title>
        <authorList>
            <person name="Wiegand S."/>
            <person name="Jogler M."/>
            <person name="Boedeker C."/>
            <person name="Pinto D."/>
            <person name="Vollmers J."/>
            <person name="Rivas-Marin E."/>
            <person name="Kohn T."/>
            <person name="Peeters S.H."/>
            <person name="Heuer A."/>
            <person name="Rast P."/>
            <person name="Oberbeckmann S."/>
            <person name="Bunk B."/>
            <person name="Jeske O."/>
            <person name="Meyerdierks A."/>
            <person name="Storesund J.E."/>
            <person name="Kallscheuer N."/>
            <person name="Luecker S."/>
            <person name="Lage O.M."/>
            <person name="Pohl T."/>
            <person name="Merkel B.J."/>
            <person name="Hornburger P."/>
            <person name="Mueller R.-W."/>
            <person name="Bruemmer F."/>
            <person name="Labrenz M."/>
            <person name="Spormann A.M."/>
            <person name="Op den Camp H."/>
            <person name="Overmann J."/>
            <person name="Amann R."/>
            <person name="Jetten M.S.M."/>
            <person name="Mascher T."/>
            <person name="Medema M.H."/>
            <person name="Devos D.P."/>
            <person name="Kaster A.-K."/>
            <person name="Ovreas L."/>
            <person name="Rohde M."/>
            <person name="Galperin M.Y."/>
            <person name="Jogler C."/>
        </authorList>
    </citation>
    <scope>NUCLEOTIDE SEQUENCE [LARGE SCALE GENOMIC DNA]</scope>
    <source>
        <strain evidence="4 5">Pla133</strain>
    </source>
</reference>
<evidence type="ECO:0000313" key="5">
    <source>
        <dbReference type="Proteomes" id="UP000316921"/>
    </source>
</evidence>
<dbReference type="Pfam" id="PF01467">
    <property type="entry name" value="CTP_transf_like"/>
    <property type="match status" value="1"/>
</dbReference>
<proteinExistence type="predicted"/>
<protein>
    <submittedName>
        <fullName evidence="4">Bifunctional protein HldE</fullName>
    </submittedName>
</protein>
<evidence type="ECO:0000256" key="1">
    <source>
        <dbReference type="ARBA" id="ARBA00022679"/>
    </source>
</evidence>
<accession>A0A518BPL2</accession>
<dbReference type="InterPro" id="IPR014729">
    <property type="entry name" value="Rossmann-like_a/b/a_fold"/>
</dbReference>
<gene>
    <name evidence="4" type="primary">hldE_2</name>
    <name evidence="4" type="ORF">Pla133_40370</name>
</gene>
<keyword evidence="2" id="KW-0548">Nucleotidyltransferase</keyword>
<dbReference type="InterPro" id="IPR050385">
    <property type="entry name" value="Archaeal_FAD_synthase"/>
</dbReference>
<evidence type="ECO:0000256" key="2">
    <source>
        <dbReference type="ARBA" id="ARBA00022695"/>
    </source>
</evidence>
<dbReference type="AlphaFoldDB" id="A0A518BPL2"/>
<keyword evidence="5" id="KW-1185">Reference proteome</keyword>
<evidence type="ECO:0000313" key="4">
    <source>
        <dbReference type="EMBL" id="QDU68922.1"/>
    </source>
</evidence>
<dbReference type="EMBL" id="CP036287">
    <property type="protein sequence ID" value="QDU68922.1"/>
    <property type="molecule type" value="Genomic_DNA"/>
</dbReference>
<dbReference type="GO" id="GO:0016779">
    <property type="term" value="F:nucleotidyltransferase activity"/>
    <property type="evidence" value="ECO:0007669"/>
    <property type="project" value="UniProtKB-KW"/>
</dbReference>
<feature type="domain" description="Cytidyltransferase-like" evidence="3">
    <location>
        <begin position="39"/>
        <end position="144"/>
    </location>
</feature>
<dbReference type="RefSeq" id="WP_145068349.1">
    <property type="nucleotide sequence ID" value="NZ_CP036287.1"/>
</dbReference>
<dbReference type="NCBIfam" id="TIGR00125">
    <property type="entry name" value="cyt_tran_rel"/>
    <property type="match status" value="1"/>
</dbReference>
<sequence>MSAELDPAAVPGARERVVDLQAARARVAHWRAAGERVVLANGCFELLHVGHLRYLCAARAQGERLVVALNSDESVRRLKGAGRPLTPWTERAELLASLVCVDLVLPFEDDTLEATLRALRPDVHAKGTDYTAETVPERHVDAELGIAIAICGDPKDHATTEIVARLAEGGA</sequence>
<dbReference type="KEGG" id="pbap:Pla133_40370"/>
<keyword evidence="1" id="KW-0808">Transferase</keyword>
<dbReference type="PANTHER" id="PTHR43793:SF2">
    <property type="entry name" value="BIFUNCTIONAL PROTEIN HLDE"/>
    <property type="match status" value="1"/>
</dbReference>
<dbReference type="InterPro" id="IPR004821">
    <property type="entry name" value="Cyt_trans-like"/>
</dbReference>
<dbReference type="PANTHER" id="PTHR43793">
    <property type="entry name" value="FAD SYNTHASE"/>
    <property type="match status" value="1"/>
</dbReference>
<organism evidence="4 5">
    <name type="scientific">Engelhardtia mirabilis</name>
    <dbReference type="NCBI Taxonomy" id="2528011"/>
    <lineage>
        <taxon>Bacteria</taxon>
        <taxon>Pseudomonadati</taxon>
        <taxon>Planctomycetota</taxon>
        <taxon>Planctomycetia</taxon>
        <taxon>Planctomycetia incertae sedis</taxon>
        <taxon>Engelhardtia</taxon>
    </lineage>
</organism>
<dbReference type="SUPFAM" id="SSF52374">
    <property type="entry name" value="Nucleotidylyl transferase"/>
    <property type="match status" value="1"/>
</dbReference>
<name>A0A518BPL2_9BACT</name>
<evidence type="ECO:0000259" key="3">
    <source>
        <dbReference type="Pfam" id="PF01467"/>
    </source>
</evidence>
<dbReference type="Proteomes" id="UP000316921">
    <property type="component" value="Chromosome"/>
</dbReference>
<dbReference type="Gene3D" id="3.40.50.620">
    <property type="entry name" value="HUPs"/>
    <property type="match status" value="1"/>
</dbReference>